<dbReference type="InterPro" id="IPR036910">
    <property type="entry name" value="HMG_box_dom_sf"/>
</dbReference>
<dbReference type="Gene3D" id="1.10.30.10">
    <property type="entry name" value="High mobility group box domain"/>
    <property type="match status" value="1"/>
</dbReference>
<keyword evidence="2 4" id="KW-0238">DNA-binding</keyword>
<comment type="caution">
    <text evidence="7">The sequence shown here is derived from an EMBL/GenBank/DDBJ whole genome shotgun (WGS) entry which is preliminary data.</text>
</comment>
<dbReference type="GO" id="GO:0005634">
    <property type="term" value="C:nucleus"/>
    <property type="evidence" value="ECO:0007669"/>
    <property type="project" value="UniProtKB-UniRule"/>
</dbReference>
<protein>
    <submittedName>
        <fullName evidence="7">Mating type</fullName>
    </submittedName>
</protein>
<dbReference type="EMBL" id="JAAGWQ010000044">
    <property type="protein sequence ID" value="KAF5674900.1"/>
    <property type="molecule type" value="Genomic_DNA"/>
</dbReference>
<dbReference type="GO" id="GO:0030154">
    <property type="term" value="P:cell differentiation"/>
    <property type="evidence" value="ECO:0007669"/>
    <property type="project" value="TreeGrafter"/>
</dbReference>
<dbReference type="CDD" id="cd01389">
    <property type="entry name" value="HMG-box_ROX1-like"/>
    <property type="match status" value="1"/>
</dbReference>
<dbReference type="Pfam" id="PF00505">
    <property type="entry name" value="HMG_box"/>
    <property type="match status" value="1"/>
</dbReference>
<feature type="DNA-binding region" description="HMG box" evidence="4">
    <location>
        <begin position="125"/>
        <end position="193"/>
    </location>
</feature>
<dbReference type="PANTHER" id="PTHR10270:SF161">
    <property type="entry name" value="SEX-DETERMINING REGION Y PROTEIN"/>
    <property type="match status" value="1"/>
</dbReference>
<dbReference type="PROSITE" id="PS50118">
    <property type="entry name" value="HMG_BOX_2"/>
    <property type="match status" value="1"/>
</dbReference>
<dbReference type="GO" id="GO:0001228">
    <property type="term" value="F:DNA-binding transcription activator activity, RNA polymerase II-specific"/>
    <property type="evidence" value="ECO:0007669"/>
    <property type="project" value="TreeGrafter"/>
</dbReference>
<evidence type="ECO:0000259" key="6">
    <source>
        <dbReference type="PROSITE" id="PS50118"/>
    </source>
</evidence>
<feature type="region of interest" description="Disordered" evidence="5">
    <location>
        <begin position="189"/>
        <end position="213"/>
    </location>
</feature>
<dbReference type="PANTHER" id="PTHR10270">
    <property type="entry name" value="SOX TRANSCRIPTION FACTOR"/>
    <property type="match status" value="1"/>
</dbReference>
<evidence type="ECO:0000256" key="5">
    <source>
        <dbReference type="SAM" id="MobiDB-lite"/>
    </source>
</evidence>
<dbReference type="SMART" id="SM00398">
    <property type="entry name" value="HMG"/>
    <property type="match status" value="1"/>
</dbReference>
<dbReference type="FunFam" id="1.10.30.10:FF:000041">
    <property type="entry name" value="HMG box family protein"/>
    <property type="match status" value="1"/>
</dbReference>
<evidence type="ECO:0000256" key="2">
    <source>
        <dbReference type="ARBA" id="ARBA00023125"/>
    </source>
</evidence>
<organism evidence="7 8">
    <name type="scientific">Fusarium heterosporum</name>
    <dbReference type="NCBI Taxonomy" id="42747"/>
    <lineage>
        <taxon>Eukaryota</taxon>
        <taxon>Fungi</taxon>
        <taxon>Dikarya</taxon>
        <taxon>Ascomycota</taxon>
        <taxon>Pezizomycotina</taxon>
        <taxon>Sordariomycetes</taxon>
        <taxon>Hypocreomycetidae</taxon>
        <taxon>Hypocreales</taxon>
        <taxon>Nectriaceae</taxon>
        <taxon>Fusarium</taxon>
        <taxon>Fusarium heterosporum species complex</taxon>
    </lineage>
</organism>
<keyword evidence="3" id="KW-0804">Transcription</keyword>
<evidence type="ECO:0000313" key="7">
    <source>
        <dbReference type="EMBL" id="KAF5674900.1"/>
    </source>
</evidence>
<keyword evidence="1" id="KW-0805">Transcription regulation</keyword>
<evidence type="ECO:0000256" key="4">
    <source>
        <dbReference type="PROSITE-ProRule" id="PRU00267"/>
    </source>
</evidence>
<name>A0A8H5WXR2_FUSHE</name>
<dbReference type="InterPro" id="IPR050140">
    <property type="entry name" value="SRY-related_HMG-box_TF-like"/>
</dbReference>
<dbReference type="SUPFAM" id="SSF47095">
    <property type="entry name" value="HMG-box"/>
    <property type="match status" value="1"/>
</dbReference>
<gene>
    <name evidence="7" type="ORF">FHETE_2651</name>
</gene>
<sequence>MSSLILMPPGGGPPMLFTTPWTSKHVNHIFQCLSNKSKESKCKFVVVPASIYESMDIGAKTALANLFLVEFGEPVLFARDNKDECYYLGVPRELIKNGGMLAVLPGAPEAVYMQRPVQALKPVKIPRPANAYILYRKERHQVIKQRHPAITNNQISQVLGRCWNMETREVRALYKQKADILKEEHRRLHPDYQYRPRRPSERRRRAQSDNGDALLTAPVVPAAMQATAADFSQLIAPILAAAHLNST</sequence>
<dbReference type="GO" id="GO:0000978">
    <property type="term" value="F:RNA polymerase II cis-regulatory region sequence-specific DNA binding"/>
    <property type="evidence" value="ECO:0007669"/>
    <property type="project" value="TreeGrafter"/>
</dbReference>
<dbReference type="InterPro" id="IPR009071">
    <property type="entry name" value="HMG_box_dom"/>
</dbReference>
<proteinExistence type="predicted"/>
<evidence type="ECO:0000256" key="3">
    <source>
        <dbReference type="ARBA" id="ARBA00023163"/>
    </source>
</evidence>
<keyword evidence="8" id="KW-1185">Reference proteome</keyword>
<reference evidence="7 8" key="1">
    <citation type="submission" date="2020-05" db="EMBL/GenBank/DDBJ databases">
        <title>Identification and distribution of gene clusters putatively required for synthesis of sphingolipid metabolism inhibitors in phylogenetically diverse species of the filamentous fungus Fusarium.</title>
        <authorList>
            <person name="Kim H.-S."/>
            <person name="Busman M."/>
            <person name="Brown D.W."/>
            <person name="Divon H."/>
            <person name="Uhlig S."/>
            <person name="Proctor R.H."/>
        </authorList>
    </citation>
    <scope>NUCLEOTIDE SEQUENCE [LARGE SCALE GENOMIC DNA]</scope>
    <source>
        <strain evidence="7 8">NRRL 20693</strain>
    </source>
</reference>
<feature type="domain" description="HMG box" evidence="6">
    <location>
        <begin position="125"/>
        <end position="193"/>
    </location>
</feature>
<feature type="compositionally biased region" description="Basic residues" evidence="5">
    <location>
        <begin position="195"/>
        <end position="205"/>
    </location>
</feature>
<accession>A0A8H5WXR2</accession>
<dbReference type="Proteomes" id="UP000567885">
    <property type="component" value="Unassembled WGS sequence"/>
</dbReference>
<dbReference type="OrthoDB" id="6247875at2759"/>
<evidence type="ECO:0000313" key="8">
    <source>
        <dbReference type="Proteomes" id="UP000567885"/>
    </source>
</evidence>
<dbReference type="AlphaFoldDB" id="A0A8H5WXR2"/>
<keyword evidence="4" id="KW-0539">Nucleus</keyword>
<evidence type="ECO:0000256" key="1">
    <source>
        <dbReference type="ARBA" id="ARBA00023015"/>
    </source>
</evidence>